<feature type="non-terminal residue" evidence="1">
    <location>
        <position position="371"/>
    </location>
</feature>
<evidence type="ECO:0000313" key="1">
    <source>
        <dbReference type="EMBL" id="RPA82045.1"/>
    </source>
</evidence>
<reference evidence="1 2" key="1">
    <citation type="journal article" date="2018" name="Nat. Ecol. Evol.">
        <title>Pezizomycetes genomes reveal the molecular basis of ectomycorrhizal truffle lifestyle.</title>
        <authorList>
            <person name="Murat C."/>
            <person name="Payen T."/>
            <person name="Noel B."/>
            <person name="Kuo A."/>
            <person name="Morin E."/>
            <person name="Chen J."/>
            <person name="Kohler A."/>
            <person name="Krizsan K."/>
            <person name="Balestrini R."/>
            <person name="Da Silva C."/>
            <person name="Montanini B."/>
            <person name="Hainaut M."/>
            <person name="Levati E."/>
            <person name="Barry K.W."/>
            <person name="Belfiori B."/>
            <person name="Cichocki N."/>
            <person name="Clum A."/>
            <person name="Dockter R.B."/>
            <person name="Fauchery L."/>
            <person name="Guy J."/>
            <person name="Iotti M."/>
            <person name="Le Tacon F."/>
            <person name="Lindquist E.A."/>
            <person name="Lipzen A."/>
            <person name="Malagnac F."/>
            <person name="Mello A."/>
            <person name="Molinier V."/>
            <person name="Miyauchi S."/>
            <person name="Poulain J."/>
            <person name="Riccioni C."/>
            <person name="Rubini A."/>
            <person name="Sitrit Y."/>
            <person name="Splivallo R."/>
            <person name="Traeger S."/>
            <person name="Wang M."/>
            <person name="Zifcakova L."/>
            <person name="Wipf D."/>
            <person name="Zambonelli A."/>
            <person name="Paolocci F."/>
            <person name="Nowrousian M."/>
            <person name="Ottonello S."/>
            <person name="Baldrian P."/>
            <person name="Spatafora J.W."/>
            <person name="Henrissat B."/>
            <person name="Nagy L.G."/>
            <person name="Aury J.M."/>
            <person name="Wincker P."/>
            <person name="Grigoriev I.V."/>
            <person name="Bonfante P."/>
            <person name="Martin F.M."/>
        </authorList>
    </citation>
    <scope>NUCLEOTIDE SEQUENCE [LARGE SCALE GENOMIC DNA]</scope>
    <source>
        <strain evidence="1 2">RN42</strain>
    </source>
</reference>
<proteinExistence type="predicted"/>
<protein>
    <submittedName>
        <fullName evidence="1">Uncharacterized protein</fullName>
    </submittedName>
</protein>
<dbReference type="Proteomes" id="UP000275078">
    <property type="component" value="Unassembled WGS sequence"/>
</dbReference>
<name>A0A3N4I7K8_ASCIM</name>
<accession>A0A3N4I7K8</accession>
<sequence>MSLPAIGDPTLLDSIRIPTAEEISSDPLSQRFDNYLYGLYRQCIAITGSENYVGAHHHRELLIRAFGYISPPSSGSITESDGPMALYKMLDKMYNLSRGVDHNEELLQAVEKALRFCHTRLEPSLLALAKLQYSSKGAADACIRLRPGTVLEDSENDFSKTLDMGEYPHRLLITEAIQGFRSALVLLLDSPFNCRHRSGLLRAGQVQLIKTALERQLIRLAVLCDLCGPLSDGSKYCLGDRWRKVNEVSAEILTVTDSTYNLIAYFLANRNFRSERLELLLLRYVAEDGGDAGTGVELRLGRIHATHSMIFVYRYTWEGDDFVDAPPISQFCKLLRPQLFTAEYHKELKDESAEFDPNEDLVHSRACSPGM</sequence>
<dbReference type="EMBL" id="ML119674">
    <property type="protein sequence ID" value="RPA82045.1"/>
    <property type="molecule type" value="Genomic_DNA"/>
</dbReference>
<evidence type="ECO:0000313" key="2">
    <source>
        <dbReference type="Proteomes" id="UP000275078"/>
    </source>
</evidence>
<dbReference type="AlphaFoldDB" id="A0A3N4I7K8"/>
<organism evidence="1 2">
    <name type="scientific">Ascobolus immersus RN42</name>
    <dbReference type="NCBI Taxonomy" id="1160509"/>
    <lineage>
        <taxon>Eukaryota</taxon>
        <taxon>Fungi</taxon>
        <taxon>Dikarya</taxon>
        <taxon>Ascomycota</taxon>
        <taxon>Pezizomycotina</taxon>
        <taxon>Pezizomycetes</taxon>
        <taxon>Pezizales</taxon>
        <taxon>Ascobolaceae</taxon>
        <taxon>Ascobolus</taxon>
    </lineage>
</organism>
<gene>
    <name evidence="1" type="ORF">BJ508DRAFT_414314</name>
</gene>
<keyword evidence="2" id="KW-1185">Reference proteome</keyword>